<proteinExistence type="predicted"/>
<organism evidence="1 2">
    <name type="scientific">Candidatus Protofrankia californiensis</name>
    <dbReference type="NCBI Taxonomy" id="1839754"/>
    <lineage>
        <taxon>Bacteria</taxon>
        <taxon>Bacillati</taxon>
        <taxon>Actinomycetota</taxon>
        <taxon>Actinomycetes</taxon>
        <taxon>Frankiales</taxon>
        <taxon>Frankiaceae</taxon>
        <taxon>Protofrankia</taxon>
    </lineage>
</organism>
<gene>
    <name evidence="1" type="ORF">FDG2_0132</name>
</gene>
<dbReference type="EMBL" id="FLUV01000053">
    <property type="protein sequence ID" value="SBW17251.1"/>
    <property type="molecule type" value="Genomic_DNA"/>
</dbReference>
<reference evidence="2" key="1">
    <citation type="submission" date="2016-02" db="EMBL/GenBank/DDBJ databases">
        <authorList>
            <person name="Wibberg D."/>
        </authorList>
    </citation>
    <scope>NUCLEOTIDE SEQUENCE [LARGE SCALE GENOMIC DNA]</scope>
</reference>
<evidence type="ECO:0000313" key="2">
    <source>
        <dbReference type="Proteomes" id="UP000199013"/>
    </source>
</evidence>
<dbReference type="AlphaFoldDB" id="A0A1C3NT01"/>
<evidence type="ECO:0000313" key="1">
    <source>
        <dbReference type="EMBL" id="SBW17251.1"/>
    </source>
</evidence>
<dbReference type="Proteomes" id="UP000199013">
    <property type="component" value="Unassembled WGS sequence"/>
</dbReference>
<name>A0A1C3NT01_9ACTN</name>
<protein>
    <submittedName>
        <fullName evidence="1">Uncharacterized protein</fullName>
    </submittedName>
</protein>
<dbReference type="RefSeq" id="WP_131769209.1">
    <property type="nucleotide sequence ID" value="NZ_CAAAFT010000018.1"/>
</dbReference>
<sequence length="88" mass="10189">MPADDGEDEDHVPRAELRDLVDIDQLRDLLGRTSRRGERVARSYAVSVANSKGFPDPLIDHPRIRLWRRADVESWLDRNRPGWRGEDA</sequence>
<accession>A0A1C3NT01</accession>
<keyword evidence="2" id="KW-1185">Reference proteome</keyword>